<dbReference type="InterPro" id="IPR014729">
    <property type="entry name" value="Rossmann-like_a/b/a_fold"/>
</dbReference>
<evidence type="ECO:0000256" key="5">
    <source>
        <dbReference type="ARBA" id="ARBA00022917"/>
    </source>
</evidence>
<dbReference type="GO" id="GO:0005829">
    <property type="term" value="C:cytosol"/>
    <property type="evidence" value="ECO:0007669"/>
    <property type="project" value="TreeGrafter"/>
</dbReference>
<sequence length="480" mass="55504">MNTRTRFAPSPTGYIHVGNVRTALYTYLVARKHQGNFILRIEDTDQARFVDGAEELILKTLNWLGLDWDEGPNLDSTEEVGNFGPYHQTDRREIYLKWAKKMIDEGLAYADPYTPEQVQAFRDQAKAEKRAFLYRDHRPENPPEWQLGMPLRFKVPEIKRYSWQDAVMGELSAGPEALDDFILIKADGLPTYNFAHIIDDFEMKITHVIRGSEYIASTPKYLSLYEALKIEPPILAHVPHIMAPTGNKKLGKRDGAKSVTEYQKEGILPEAMLNFLAQLGWNDGTEQEIFSKAELIEKFSLDRVQKSGARFDEQRLIWLNGQWIRSLDLDDLYNRCEAFWGEESNNAKESYKKQVLALAQDRLKTLQDLPKLTNYFFTEPEIDEELINDNKQLRKLAEEERQNLLRVARQELAKITDWTPESIQNCLNGLLETTCQKPGILFSLVRIVTTWAQFSPQLNDTLALIGQEKTLQRIDNYLQK</sequence>
<organism evidence="11 12">
    <name type="scientific">Candidatus Nanosynbacter lyticus</name>
    <dbReference type="NCBI Taxonomy" id="2093824"/>
    <lineage>
        <taxon>Bacteria</taxon>
        <taxon>Candidatus Saccharimonadota</taxon>
        <taxon>Candidatus Saccharimonadia</taxon>
        <taxon>Candidatus Nanosynbacterales</taxon>
        <taxon>Candidatus Nanosynbacteraceae</taxon>
        <taxon>Candidatus Nanosynbacter</taxon>
    </lineage>
</organism>
<comment type="caution">
    <text evidence="7">Lacks conserved residue(s) required for the propagation of feature annotation.</text>
</comment>
<evidence type="ECO:0000256" key="4">
    <source>
        <dbReference type="ARBA" id="ARBA00022840"/>
    </source>
</evidence>
<evidence type="ECO:0000313" key="12">
    <source>
        <dbReference type="Proteomes" id="UP000030902"/>
    </source>
</evidence>
<gene>
    <name evidence="7" type="primary">gltX</name>
    <name evidence="11" type="ORF">TM7x_01355</name>
</gene>
<reference evidence="11 12" key="1">
    <citation type="journal article" date="2015" name="Proc. Natl. Acad. Sci. U.S.A.">
        <title>Cultivation of a human-associated TM7 phylotype reveals a reduced genome and epibiotic parasitic lifestyle.</title>
        <authorList>
            <person name="He X."/>
            <person name="McLean J.S."/>
            <person name="Edlund A."/>
            <person name="Yooseph S."/>
            <person name="Hall A.P."/>
            <person name="Liu S.Y."/>
            <person name="Dorrestein P.C."/>
            <person name="Esquenazi E."/>
            <person name="Hunter R.C."/>
            <person name="Cheng G."/>
            <person name="Nelson K.E."/>
            <person name="Lux R."/>
            <person name="Shi W."/>
        </authorList>
    </citation>
    <scope>NUCLEOTIDE SEQUENCE [LARGE SCALE GENOMIC DNA]</scope>
    <source>
        <strain evidence="11 12">TM7x</strain>
    </source>
</reference>
<comment type="function">
    <text evidence="7">Catalyzes the attachment of glutamate to tRNA(Glu) in a two-step reaction: glutamate is first activated by ATP to form Glu-AMP and then transferred to the acceptor end of tRNA(Glu).</text>
</comment>
<dbReference type="GO" id="GO:0006424">
    <property type="term" value="P:glutamyl-tRNA aminoacylation"/>
    <property type="evidence" value="ECO:0007669"/>
    <property type="project" value="UniProtKB-UniRule"/>
</dbReference>
<comment type="similarity">
    <text evidence="1 7">Belongs to the class-I aminoacyl-tRNA synthetase family. Glutamate--tRNA ligase type 1 subfamily.</text>
</comment>
<dbReference type="GO" id="GO:0000049">
    <property type="term" value="F:tRNA binding"/>
    <property type="evidence" value="ECO:0007669"/>
    <property type="project" value="InterPro"/>
</dbReference>
<dbReference type="PANTHER" id="PTHR43311">
    <property type="entry name" value="GLUTAMATE--TRNA LIGASE"/>
    <property type="match status" value="1"/>
</dbReference>
<evidence type="ECO:0000259" key="10">
    <source>
        <dbReference type="Pfam" id="PF19269"/>
    </source>
</evidence>
<dbReference type="NCBIfam" id="TIGR00464">
    <property type="entry name" value="gltX_bact"/>
    <property type="match status" value="1"/>
</dbReference>
<dbReference type="InterPro" id="IPR045462">
    <property type="entry name" value="aa-tRNA-synth_I_cd-bd"/>
</dbReference>
<dbReference type="InterPro" id="IPR020751">
    <property type="entry name" value="aa-tRNA-synth_I_codon-bd_sub2"/>
</dbReference>
<keyword evidence="4 7" id="KW-0067">ATP-binding</keyword>
<evidence type="ECO:0000256" key="2">
    <source>
        <dbReference type="ARBA" id="ARBA00022598"/>
    </source>
</evidence>
<dbReference type="PRINTS" id="PR00987">
    <property type="entry name" value="TRNASYNTHGLU"/>
</dbReference>
<keyword evidence="5 7" id="KW-0648">Protein biosynthesis</keyword>
<keyword evidence="8" id="KW-0175">Coiled coil</keyword>
<dbReference type="Pfam" id="PF00749">
    <property type="entry name" value="tRNA-synt_1c"/>
    <property type="match status" value="1"/>
</dbReference>
<dbReference type="CDD" id="cd00808">
    <property type="entry name" value="GluRS_core"/>
    <property type="match status" value="1"/>
</dbReference>
<dbReference type="GO" id="GO:0005524">
    <property type="term" value="F:ATP binding"/>
    <property type="evidence" value="ECO:0007669"/>
    <property type="project" value="UniProtKB-UniRule"/>
</dbReference>
<dbReference type="Pfam" id="PF19269">
    <property type="entry name" value="Anticodon_2"/>
    <property type="match status" value="1"/>
</dbReference>
<dbReference type="EC" id="6.1.1.17" evidence="7"/>
<dbReference type="PROSITE" id="PS00178">
    <property type="entry name" value="AA_TRNA_LIGASE_I"/>
    <property type="match status" value="1"/>
</dbReference>
<dbReference type="InterPro" id="IPR004527">
    <property type="entry name" value="Glu-tRNA-ligase_bac/mito"/>
</dbReference>
<dbReference type="InterPro" id="IPR008925">
    <property type="entry name" value="aa_tRNA-synth_I_cd-bd_sf"/>
</dbReference>
<feature type="binding site" evidence="7">
    <location>
        <position position="252"/>
    </location>
    <ligand>
        <name>ATP</name>
        <dbReference type="ChEBI" id="CHEBI:30616"/>
    </ligand>
</feature>
<proteinExistence type="inferred from homology"/>
<feature type="short sequence motif" description="'HIGH' region" evidence="7">
    <location>
        <begin position="9"/>
        <end position="19"/>
    </location>
</feature>
<evidence type="ECO:0000256" key="6">
    <source>
        <dbReference type="ARBA" id="ARBA00023146"/>
    </source>
</evidence>
<keyword evidence="12" id="KW-1185">Reference proteome</keyword>
<evidence type="ECO:0000256" key="8">
    <source>
        <dbReference type="SAM" id="Coils"/>
    </source>
</evidence>
<name>A0A6S4GSY7_9BACT</name>
<dbReference type="Gene3D" id="3.40.50.620">
    <property type="entry name" value="HUPs"/>
    <property type="match status" value="1"/>
</dbReference>
<keyword evidence="7" id="KW-0963">Cytoplasm</keyword>
<dbReference type="GO" id="GO:0008270">
    <property type="term" value="F:zinc ion binding"/>
    <property type="evidence" value="ECO:0007669"/>
    <property type="project" value="InterPro"/>
</dbReference>
<dbReference type="HAMAP" id="MF_00022">
    <property type="entry name" value="Glu_tRNA_synth_type1"/>
    <property type="match status" value="1"/>
</dbReference>
<evidence type="ECO:0000256" key="3">
    <source>
        <dbReference type="ARBA" id="ARBA00022741"/>
    </source>
</evidence>
<accession>A0A6S4GSY7</accession>
<feature type="coiled-coil region" evidence="8">
    <location>
        <begin position="383"/>
        <end position="414"/>
    </location>
</feature>
<dbReference type="EMBL" id="CP007496">
    <property type="protein sequence ID" value="AJA06401.1"/>
    <property type="molecule type" value="Genomic_DNA"/>
</dbReference>
<dbReference type="RefSeq" id="WP_039327169.1">
    <property type="nucleotide sequence ID" value="NZ_CP007496.1"/>
</dbReference>
<dbReference type="InterPro" id="IPR049940">
    <property type="entry name" value="GluQ/Sye"/>
</dbReference>
<dbReference type="PANTHER" id="PTHR43311:SF2">
    <property type="entry name" value="GLUTAMATE--TRNA LIGASE, MITOCHONDRIAL-RELATED"/>
    <property type="match status" value="1"/>
</dbReference>
<dbReference type="KEGG" id="sox:TM7x_01355"/>
<keyword evidence="3 7" id="KW-0547">Nucleotide-binding</keyword>
<dbReference type="AlphaFoldDB" id="A0A6S4GSY7"/>
<dbReference type="InterPro" id="IPR000924">
    <property type="entry name" value="Glu/Gln-tRNA-synth"/>
</dbReference>
<dbReference type="InterPro" id="IPR020058">
    <property type="entry name" value="Glu/Gln-tRNA-synth_Ib_cat-dom"/>
</dbReference>
<evidence type="ECO:0000256" key="7">
    <source>
        <dbReference type="HAMAP-Rule" id="MF_00022"/>
    </source>
</evidence>
<dbReference type="SUPFAM" id="SSF52374">
    <property type="entry name" value="Nucleotidylyl transferase"/>
    <property type="match status" value="1"/>
</dbReference>
<feature type="domain" description="Aminoacyl-tRNA synthetase class I anticodon-binding" evidence="10">
    <location>
        <begin position="332"/>
        <end position="477"/>
    </location>
</feature>
<dbReference type="Gene3D" id="1.10.10.350">
    <property type="match status" value="1"/>
</dbReference>
<dbReference type="InterPro" id="IPR033910">
    <property type="entry name" value="GluRS_core"/>
</dbReference>
<dbReference type="InterPro" id="IPR001412">
    <property type="entry name" value="aa-tRNA-synth_I_CS"/>
</dbReference>
<evidence type="ECO:0000259" key="9">
    <source>
        <dbReference type="Pfam" id="PF00749"/>
    </source>
</evidence>
<protein>
    <recommendedName>
        <fullName evidence="7">Glutamate--tRNA ligase</fullName>
        <ecNumber evidence="7">6.1.1.17</ecNumber>
    </recommendedName>
    <alternativeName>
        <fullName evidence="7">Glutamyl-tRNA synthetase</fullName>
        <shortName evidence="7">GluRS</shortName>
    </alternativeName>
</protein>
<dbReference type="GO" id="GO:0004818">
    <property type="term" value="F:glutamate-tRNA ligase activity"/>
    <property type="evidence" value="ECO:0007669"/>
    <property type="project" value="UniProtKB-UniRule"/>
</dbReference>
<evidence type="ECO:0000256" key="1">
    <source>
        <dbReference type="ARBA" id="ARBA00007894"/>
    </source>
</evidence>
<evidence type="ECO:0000313" key="11">
    <source>
        <dbReference type="EMBL" id="AJA06401.1"/>
    </source>
</evidence>
<comment type="subcellular location">
    <subcellularLocation>
        <location evidence="7">Cytoplasm</location>
    </subcellularLocation>
</comment>
<comment type="catalytic activity">
    <reaction evidence="7">
        <text>tRNA(Glu) + L-glutamate + ATP = L-glutamyl-tRNA(Glu) + AMP + diphosphate</text>
        <dbReference type="Rhea" id="RHEA:23540"/>
        <dbReference type="Rhea" id="RHEA-COMP:9663"/>
        <dbReference type="Rhea" id="RHEA-COMP:9680"/>
        <dbReference type="ChEBI" id="CHEBI:29985"/>
        <dbReference type="ChEBI" id="CHEBI:30616"/>
        <dbReference type="ChEBI" id="CHEBI:33019"/>
        <dbReference type="ChEBI" id="CHEBI:78442"/>
        <dbReference type="ChEBI" id="CHEBI:78520"/>
        <dbReference type="ChEBI" id="CHEBI:456215"/>
        <dbReference type="EC" id="6.1.1.17"/>
    </reaction>
</comment>
<keyword evidence="6 7" id="KW-0030">Aminoacyl-tRNA synthetase</keyword>
<comment type="subunit">
    <text evidence="7">Monomer.</text>
</comment>
<dbReference type="Proteomes" id="UP000030902">
    <property type="component" value="Chromosome"/>
</dbReference>
<feature type="domain" description="Glutamyl/glutaminyl-tRNA synthetase class Ib catalytic" evidence="9">
    <location>
        <begin position="4"/>
        <end position="318"/>
    </location>
</feature>
<keyword evidence="2 7" id="KW-0436">Ligase</keyword>
<dbReference type="SUPFAM" id="SSF48163">
    <property type="entry name" value="An anticodon-binding domain of class I aminoacyl-tRNA synthetases"/>
    <property type="match status" value="1"/>
</dbReference>